<dbReference type="AlphaFoldDB" id="A0A0A9CFM9"/>
<organism evidence="1">
    <name type="scientific">Arundo donax</name>
    <name type="common">Giant reed</name>
    <name type="synonym">Donax arundinaceus</name>
    <dbReference type="NCBI Taxonomy" id="35708"/>
    <lineage>
        <taxon>Eukaryota</taxon>
        <taxon>Viridiplantae</taxon>
        <taxon>Streptophyta</taxon>
        <taxon>Embryophyta</taxon>
        <taxon>Tracheophyta</taxon>
        <taxon>Spermatophyta</taxon>
        <taxon>Magnoliopsida</taxon>
        <taxon>Liliopsida</taxon>
        <taxon>Poales</taxon>
        <taxon>Poaceae</taxon>
        <taxon>PACMAD clade</taxon>
        <taxon>Arundinoideae</taxon>
        <taxon>Arundineae</taxon>
        <taxon>Arundo</taxon>
    </lineage>
</organism>
<name>A0A0A9CFM9_ARUDO</name>
<accession>A0A0A9CFM9</accession>
<protein>
    <submittedName>
        <fullName evidence="1">Uncharacterized protein</fullName>
    </submittedName>
</protein>
<sequence length="49" mass="5856">METTFFFLKTCFEVLKNSSKNNICRSDVMHPHKLSRPNVTSYVRYEIDK</sequence>
<evidence type="ECO:0000313" key="1">
    <source>
        <dbReference type="EMBL" id="JAD74396.1"/>
    </source>
</evidence>
<reference evidence="1" key="2">
    <citation type="journal article" date="2015" name="Data Brief">
        <title>Shoot transcriptome of the giant reed, Arundo donax.</title>
        <authorList>
            <person name="Barrero R.A."/>
            <person name="Guerrero F.D."/>
            <person name="Moolhuijzen P."/>
            <person name="Goolsby J.A."/>
            <person name="Tidwell J."/>
            <person name="Bellgard S.E."/>
            <person name="Bellgard M.I."/>
        </authorList>
    </citation>
    <scope>NUCLEOTIDE SEQUENCE</scope>
    <source>
        <tissue evidence="1">Shoot tissue taken approximately 20 cm above the soil surface</tissue>
    </source>
</reference>
<proteinExistence type="predicted"/>
<dbReference type="EMBL" id="GBRH01223499">
    <property type="protein sequence ID" value="JAD74396.1"/>
    <property type="molecule type" value="Transcribed_RNA"/>
</dbReference>
<reference evidence="1" key="1">
    <citation type="submission" date="2014-09" db="EMBL/GenBank/DDBJ databases">
        <authorList>
            <person name="Magalhaes I.L.F."/>
            <person name="Oliveira U."/>
            <person name="Santos F.R."/>
            <person name="Vidigal T.H.D.A."/>
            <person name="Brescovit A.D."/>
            <person name="Santos A.J."/>
        </authorList>
    </citation>
    <scope>NUCLEOTIDE SEQUENCE</scope>
    <source>
        <tissue evidence="1">Shoot tissue taken approximately 20 cm above the soil surface</tissue>
    </source>
</reference>